<accession>A0ABN8N6K7</accession>
<evidence type="ECO:0000313" key="2">
    <source>
        <dbReference type="Proteomes" id="UP001159405"/>
    </source>
</evidence>
<proteinExistence type="predicted"/>
<dbReference type="Proteomes" id="UP001159405">
    <property type="component" value="Unassembled WGS sequence"/>
</dbReference>
<protein>
    <submittedName>
        <fullName evidence="1">Uncharacterized protein</fullName>
    </submittedName>
</protein>
<sequence length="209" mass="23389">MRDDWNLGHAGGIGYLDAIAELVDYRKVNGASESVLRGLASTERTGHRCLTSQGALGHTRRTVGSRGALLDSRTEIAWLLKSCKEKLGAGLPIDLSFATKFLAVYLFIKTSMQLLDGYINHNRPLLRPTCDFVLVTRNGEQHNKLGELMSKLLFDATGKYVHSTRYRQIVETASCRQLVQSTISEDQKHSSVIVRVHYQKQRSREVASK</sequence>
<reference evidence="1 2" key="1">
    <citation type="submission" date="2022-05" db="EMBL/GenBank/DDBJ databases">
        <authorList>
            <consortium name="Genoscope - CEA"/>
            <person name="William W."/>
        </authorList>
    </citation>
    <scope>NUCLEOTIDE SEQUENCE [LARGE SCALE GENOMIC DNA]</scope>
</reference>
<evidence type="ECO:0000313" key="1">
    <source>
        <dbReference type="EMBL" id="CAH3042258.1"/>
    </source>
</evidence>
<gene>
    <name evidence="1" type="ORF">PLOB_00000690</name>
</gene>
<comment type="caution">
    <text evidence="1">The sequence shown here is derived from an EMBL/GenBank/DDBJ whole genome shotgun (WGS) entry which is preliminary data.</text>
</comment>
<feature type="non-terminal residue" evidence="1">
    <location>
        <position position="209"/>
    </location>
</feature>
<name>A0ABN8N6K7_9CNID</name>
<keyword evidence="2" id="KW-1185">Reference proteome</keyword>
<organism evidence="1 2">
    <name type="scientific">Porites lobata</name>
    <dbReference type="NCBI Taxonomy" id="104759"/>
    <lineage>
        <taxon>Eukaryota</taxon>
        <taxon>Metazoa</taxon>
        <taxon>Cnidaria</taxon>
        <taxon>Anthozoa</taxon>
        <taxon>Hexacorallia</taxon>
        <taxon>Scleractinia</taxon>
        <taxon>Fungiina</taxon>
        <taxon>Poritidae</taxon>
        <taxon>Porites</taxon>
    </lineage>
</organism>
<dbReference type="EMBL" id="CALNXK010000010">
    <property type="protein sequence ID" value="CAH3042258.1"/>
    <property type="molecule type" value="Genomic_DNA"/>
</dbReference>